<dbReference type="Gene3D" id="1.20.120.1780">
    <property type="entry name" value="UbiA prenyltransferase"/>
    <property type="match status" value="1"/>
</dbReference>
<dbReference type="AlphaFoldDB" id="A0A074LNL7"/>
<evidence type="ECO:0008006" key="8">
    <source>
        <dbReference type="Google" id="ProtNLM"/>
    </source>
</evidence>
<evidence type="ECO:0000256" key="5">
    <source>
        <dbReference type="SAM" id="Phobius"/>
    </source>
</evidence>
<dbReference type="PANTHER" id="PTHR42723">
    <property type="entry name" value="CHLOROPHYLL SYNTHASE"/>
    <property type="match status" value="1"/>
</dbReference>
<dbReference type="EMBL" id="JMIR01000028">
    <property type="protein sequence ID" value="KEO82085.1"/>
    <property type="molecule type" value="Genomic_DNA"/>
</dbReference>
<comment type="caution">
    <text evidence="6">The sequence shown here is derived from an EMBL/GenBank/DDBJ whole genome shotgun (WGS) entry which is preliminary data.</text>
</comment>
<feature type="transmembrane region" description="Helical" evidence="5">
    <location>
        <begin position="272"/>
        <end position="292"/>
    </location>
</feature>
<feature type="transmembrane region" description="Helical" evidence="5">
    <location>
        <begin position="110"/>
        <end position="126"/>
    </location>
</feature>
<evidence type="ECO:0000256" key="1">
    <source>
        <dbReference type="ARBA" id="ARBA00004141"/>
    </source>
</evidence>
<comment type="subcellular location">
    <subcellularLocation>
        <location evidence="1">Membrane</location>
        <topology evidence="1">Multi-pass membrane protein</topology>
    </subcellularLocation>
</comment>
<dbReference type="eggNOG" id="COG0382">
    <property type="taxonomic scope" value="Bacteria"/>
</dbReference>
<dbReference type="Proteomes" id="UP000027931">
    <property type="component" value="Unassembled WGS sequence"/>
</dbReference>
<protein>
    <recommendedName>
        <fullName evidence="8">Ubiquinone biosynthesis protein UbiA</fullName>
    </recommendedName>
</protein>
<gene>
    <name evidence="6" type="ORF">EL26_17400</name>
</gene>
<evidence type="ECO:0000256" key="3">
    <source>
        <dbReference type="ARBA" id="ARBA00022989"/>
    </source>
</evidence>
<keyword evidence="4 5" id="KW-0472">Membrane</keyword>
<dbReference type="GO" id="GO:0016020">
    <property type="term" value="C:membrane"/>
    <property type="evidence" value="ECO:0007669"/>
    <property type="project" value="UniProtKB-SubCell"/>
</dbReference>
<dbReference type="PANTHER" id="PTHR42723:SF1">
    <property type="entry name" value="CHLOROPHYLL SYNTHASE, CHLOROPLASTIC"/>
    <property type="match status" value="1"/>
</dbReference>
<evidence type="ECO:0000256" key="4">
    <source>
        <dbReference type="ARBA" id="ARBA00023136"/>
    </source>
</evidence>
<evidence type="ECO:0000256" key="2">
    <source>
        <dbReference type="ARBA" id="ARBA00022692"/>
    </source>
</evidence>
<reference evidence="6 7" key="1">
    <citation type="journal article" date="2013" name="Int. J. Syst. Evol. Microbiol.">
        <title>Tumebacillus flagellatus sp. nov., an alpha-amylase/pullulanase-producing bacterium isolated from cassava wastewater.</title>
        <authorList>
            <person name="Wang Q."/>
            <person name="Xie N."/>
            <person name="Qin Y."/>
            <person name="Shen N."/>
            <person name="Zhu J."/>
            <person name="Mi H."/>
            <person name="Huang R."/>
        </authorList>
    </citation>
    <scope>NUCLEOTIDE SEQUENCE [LARGE SCALE GENOMIC DNA]</scope>
    <source>
        <strain evidence="6 7">GST4</strain>
    </source>
</reference>
<proteinExistence type="predicted"/>
<sequence>MYCLLALARLRTGFPGALAFLIGWQATHPEERFHHSLVHHPVWFATGSLLSFLSGTVVNLGNTVTDIREDKVNLPHRVQIARFYGLRRLWAANTVMSVLMILLGALTWNLAFFLITILAVWLMNQYSFPPLRLKRHPFLSLVNFSCAVSFPFGFALLLQTGGRVWPNSEWTSLCLLCTIFFGLFGTAKNLQDYDGDKAAGIRTTATMFSTKKAAVLFVVICITSTPLFFFIPFFLGLFDPQVGLIPLWSLFICPILVLMFKHRDDPNTLKTLQSIFFMYPIFFLASLCLLLFPSVTMAVAVTIHLCLLGLVERLGLDARNPNAYRTLQRLTKQEGQQSGYSQHTLY</sequence>
<keyword evidence="7" id="KW-1185">Reference proteome</keyword>
<feature type="transmembrane region" description="Helical" evidence="5">
    <location>
        <begin position="241"/>
        <end position="260"/>
    </location>
</feature>
<feature type="transmembrane region" description="Helical" evidence="5">
    <location>
        <begin position="43"/>
        <end position="64"/>
    </location>
</feature>
<evidence type="ECO:0000313" key="7">
    <source>
        <dbReference type="Proteomes" id="UP000027931"/>
    </source>
</evidence>
<organism evidence="6 7">
    <name type="scientific">Tumebacillus flagellatus</name>
    <dbReference type="NCBI Taxonomy" id="1157490"/>
    <lineage>
        <taxon>Bacteria</taxon>
        <taxon>Bacillati</taxon>
        <taxon>Bacillota</taxon>
        <taxon>Bacilli</taxon>
        <taxon>Bacillales</taxon>
        <taxon>Alicyclobacillaceae</taxon>
        <taxon>Tumebacillus</taxon>
    </lineage>
</organism>
<evidence type="ECO:0000313" key="6">
    <source>
        <dbReference type="EMBL" id="KEO82085.1"/>
    </source>
</evidence>
<keyword evidence="3 5" id="KW-1133">Transmembrane helix</keyword>
<accession>A0A074LNL7</accession>
<dbReference type="InterPro" id="IPR050475">
    <property type="entry name" value="Prenyltransferase_related"/>
</dbReference>
<feature type="transmembrane region" description="Helical" evidence="5">
    <location>
        <begin position="138"/>
        <end position="158"/>
    </location>
</feature>
<dbReference type="Pfam" id="PF01040">
    <property type="entry name" value="UbiA"/>
    <property type="match status" value="1"/>
</dbReference>
<name>A0A074LNL7_9BACL</name>
<feature type="transmembrane region" description="Helical" evidence="5">
    <location>
        <begin position="170"/>
        <end position="187"/>
    </location>
</feature>
<dbReference type="InterPro" id="IPR000537">
    <property type="entry name" value="UbiA_prenyltransferase"/>
</dbReference>
<dbReference type="GO" id="GO:0016765">
    <property type="term" value="F:transferase activity, transferring alkyl or aryl (other than methyl) groups"/>
    <property type="evidence" value="ECO:0007669"/>
    <property type="project" value="InterPro"/>
</dbReference>
<dbReference type="STRING" id="1157490.EL26_17400"/>
<feature type="transmembrane region" description="Helical" evidence="5">
    <location>
        <begin position="213"/>
        <end position="235"/>
    </location>
</feature>
<keyword evidence="2 5" id="KW-0812">Transmembrane</keyword>